<reference evidence="3 4" key="1">
    <citation type="journal article" date="2015" name="Nature">
        <title>rRNA introns, odd ribosomes, and small enigmatic genomes across a large radiation of phyla.</title>
        <authorList>
            <person name="Brown C.T."/>
            <person name="Hug L.A."/>
            <person name="Thomas B.C."/>
            <person name="Sharon I."/>
            <person name="Castelle C.J."/>
            <person name="Singh A."/>
            <person name="Wilkins M.J."/>
            <person name="Williams K.H."/>
            <person name="Banfield J.F."/>
        </authorList>
    </citation>
    <scope>NUCLEOTIDE SEQUENCE [LARGE SCALE GENOMIC DNA]</scope>
</reference>
<protein>
    <submittedName>
        <fullName evidence="3">Uncharacterized protein</fullName>
    </submittedName>
</protein>
<evidence type="ECO:0000256" key="1">
    <source>
        <dbReference type="SAM" id="MobiDB-lite"/>
    </source>
</evidence>
<keyword evidence="2" id="KW-1133">Transmembrane helix</keyword>
<accession>A0A0G1S6H1</accession>
<dbReference type="AlphaFoldDB" id="A0A0G1S6H1"/>
<feature type="region of interest" description="Disordered" evidence="1">
    <location>
        <begin position="12"/>
        <end position="31"/>
    </location>
</feature>
<proteinExistence type="predicted"/>
<name>A0A0G1S6H1_9BACT</name>
<evidence type="ECO:0000256" key="2">
    <source>
        <dbReference type="SAM" id="Phobius"/>
    </source>
</evidence>
<evidence type="ECO:0000313" key="3">
    <source>
        <dbReference type="EMBL" id="KKU64982.1"/>
    </source>
</evidence>
<feature type="transmembrane region" description="Helical" evidence="2">
    <location>
        <begin position="55"/>
        <end position="76"/>
    </location>
</feature>
<comment type="caution">
    <text evidence="3">The sequence shown here is derived from an EMBL/GenBank/DDBJ whole genome shotgun (WGS) entry which is preliminary data.</text>
</comment>
<dbReference type="Proteomes" id="UP000034364">
    <property type="component" value="Unassembled WGS sequence"/>
</dbReference>
<keyword evidence="2" id="KW-0812">Transmembrane</keyword>
<evidence type="ECO:0000313" key="4">
    <source>
        <dbReference type="Proteomes" id="UP000034364"/>
    </source>
</evidence>
<sequence length="96" mass="11149">MIARLKRQVEIKKPRQTQTTTQNPIIDKKEGKPDNSQVFYYPEMKLPLNLVVRDLTKTVGVTILTLILQFTLAYYLRNGGWEYVNSTFMSQINKLG</sequence>
<keyword evidence="2" id="KW-0472">Membrane</keyword>
<organism evidence="3 4">
    <name type="scientific">Candidatus Amesbacteria bacterium GW2011_GWA1_47_16</name>
    <dbReference type="NCBI Taxonomy" id="1618353"/>
    <lineage>
        <taxon>Bacteria</taxon>
        <taxon>Candidatus Amesiibacteriota</taxon>
    </lineage>
</organism>
<dbReference type="EMBL" id="LCNV01000002">
    <property type="protein sequence ID" value="KKU64982.1"/>
    <property type="molecule type" value="Genomic_DNA"/>
</dbReference>
<gene>
    <name evidence="3" type="ORF">UX87_C0002G0004</name>
</gene>